<evidence type="ECO:0000256" key="3">
    <source>
        <dbReference type="ARBA" id="ARBA00022801"/>
    </source>
</evidence>
<dbReference type="EMBL" id="KV423997">
    <property type="protein sequence ID" value="KZT55309.1"/>
    <property type="molecule type" value="Genomic_DNA"/>
</dbReference>
<comment type="similarity">
    <text evidence="2">Belongs to the 'GDXG' lipolytic enzyme family.</text>
</comment>
<dbReference type="PROSITE" id="PS00122">
    <property type="entry name" value="CARBOXYLESTERASE_B_1"/>
    <property type="match status" value="1"/>
</dbReference>
<dbReference type="InterPro" id="IPR002018">
    <property type="entry name" value="CarbesteraseB"/>
</dbReference>
<dbReference type="EC" id="3.1.1.-" evidence="4"/>
<dbReference type="FunCoup" id="A0A165EQ46">
    <property type="interactions" value="2"/>
</dbReference>
<dbReference type="STRING" id="1353952.A0A165EQ46"/>
<sequence length="527" mass="57358">MAAVAKFLASTLALLPLVSAWGGPLLTLPYATYEGIYDTTTGVKSYYGIRYAQPPVGELRWQPPQDIELNNNYATQGAIDAGTFGPECTQGVPFWSGPFTLPPAGSEDCLLLNIQVPAYPAHDALPILLQIHGGGYTQGNGTGLPGDALIMQSKGNIIYVAIQYRLSAYGFLSSHEVRQNGTANAGLLDQRAAIQWTQRYAKHFGGDPSKITIIGGSAGGGSVMSQLIMHGGVADPPFRASIAEYPWWQPFKNDSTLETQYRQLLNAAGCTDIACLRALDETSLATATQEVYVTAYAAGSYGYGDFYFGPSVDGQIIADLPSNEFKQGHFSKVPLLVNRDGYEGVIFSNTSMTTQEEEIADLKNLFPYAGQSFINRLYELYPLSAFNSTFFHRAQWFGDFIIDCPSYYMASAMVDAGLPAYKLLFYAGSELHGATGEYLYGNNNDGTAAGNDTIGLIMKDWYLSFTTSMNPNDVSFSETPKPYWSAYNDGSGMLAMSVNYTQMGVVTDFDANAQCDFFHGQSYVVRN</sequence>
<dbReference type="PANTHER" id="PTHR11559">
    <property type="entry name" value="CARBOXYLESTERASE"/>
    <property type="match status" value="1"/>
</dbReference>
<dbReference type="InterPro" id="IPR029058">
    <property type="entry name" value="AB_hydrolase_fold"/>
</dbReference>
<organism evidence="6 7">
    <name type="scientific">Calocera cornea HHB12733</name>
    <dbReference type="NCBI Taxonomy" id="1353952"/>
    <lineage>
        <taxon>Eukaryota</taxon>
        <taxon>Fungi</taxon>
        <taxon>Dikarya</taxon>
        <taxon>Basidiomycota</taxon>
        <taxon>Agaricomycotina</taxon>
        <taxon>Dacrymycetes</taxon>
        <taxon>Dacrymycetales</taxon>
        <taxon>Dacrymycetaceae</taxon>
        <taxon>Calocera</taxon>
    </lineage>
</organism>
<evidence type="ECO:0000313" key="7">
    <source>
        <dbReference type="Proteomes" id="UP000076842"/>
    </source>
</evidence>
<dbReference type="ESTHER" id="9basi-a0a165eq46">
    <property type="family name" value="Fungal_carboxylesterase_lipase"/>
</dbReference>
<keyword evidence="7" id="KW-1185">Reference proteome</keyword>
<accession>A0A165EQ46</accession>
<dbReference type="InParanoid" id="A0A165EQ46"/>
<dbReference type="AlphaFoldDB" id="A0A165EQ46"/>
<keyword evidence="4" id="KW-0732">Signal</keyword>
<evidence type="ECO:0000256" key="1">
    <source>
        <dbReference type="ARBA" id="ARBA00005964"/>
    </source>
</evidence>
<dbReference type="PROSITE" id="PS01173">
    <property type="entry name" value="LIPASE_GDXG_HIS"/>
    <property type="match status" value="1"/>
</dbReference>
<feature type="chain" id="PRO_5007748356" description="Carboxylic ester hydrolase" evidence="4">
    <location>
        <begin position="21"/>
        <end position="527"/>
    </location>
</feature>
<proteinExistence type="inferred from homology"/>
<evidence type="ECO:0000313" key="6">
    <source>
        <dbReference type="EMBL" id="KZT55309.1"/>
    </source>
</evidence>
<feature type="signal peptide" evidence="4">
    <location>
        <begin position="1"/>
        <end position="20"/>
    </location>
</feature>
<evidence type="ECO:0000259" key="5">
    <source>
        <dbReference type="Pfam" id="PF00135"/>
    </source>
</evidence>
<dbReference type="SUPFAM" id="SSF53474">
    <property type="entry name" value="alpha/beta-Hydrolases"/>
    <property type="match status" value="1"/>
</dbReference>
<dbReference type="InterPro" id="IPR002168">
    <property type="entry name" value="Lipase_GDXG_HIS_AS"/>
</dbReference>
<dbReference type="InterPro" id="IPR019826">
    <property type="entry name" value="Carboxylesterase_B_AS"/>
</dbReference>
<dbReference type="OrthoDB" id="408631at2759"/>
<keyword evidence="3 4" id="KW-0378">Hydrolase</keyword>
<dbReference type="Pfam" id="PF00135">
    <property type="entry name" value="COesterase"/>
    <property type="match status" value="1"/>
</dbReference>
<dbReference type="Proteomes" id="UP000076842">
    <property type="component" value="Unassembled WGS sequence"/>
</dbReference>
<evidence type="ECO:0000256" key="4">
    <source>
        <dbReference type="RuleBase" id="RU361235"/>
    </source>
</evidence>
<name>A0A165EQ46_9BASI</name>
<evidence type="ECO:0000256" key="2">
    <source>
        <dbReference type="ARBA" id="ARBA00010515"/>
    </source>
</evidence>
<dbReference type="InterPro" id="IPR050309">
    <property type="entry name" value="Type-B_Carboxylest/Lipase"/>
</dbReference>
<protein>
    <recommendedName>
        <fullName evidence="4">Carboxylic ester hydrolase</fullName>
        <ecNumber evidence="4">3.1.1.-</ecNumber>
    </recommendedName>
</protein>
<gene>
    <name evidence="6" type="ORF">CALCODRAFT_472347</name>
</gene>
<reference evidence="6 7" key="1">
    <citation type="journal article" date="2016" name="Mol. Biol. Evol.">
        <title>Comparative Genomics of Early-Diverging Mushroom-Forming Fungi Provides Insights into the Origins of Lignocellulose Decay Capabilities.</title>
        <authorList>
            <person name="Nagy L.G."/>
            <person name="Riley R."/>
            <person name="Tritt A."/>
            <person name="Adam C."/>
            <person name="Daum C."/>
            <person name="Floudas D."/>
            <person name="Sun H."/>
            <person name="Yadav J.S."/>
            <person name="Pangilinan J."/>
            <person name="Larsson K.H."/>
            <person name="Matsuura K."/>
            <person name="Barry K."/>
            <person name="Labutti K."/>
            <person name="Kuo R."/>
            <person name="Ohm R.A."/>
            <person name="Bhattacharya S.S."/>
            <person name="Shirouzu T."/>
            <person name="Yoshinaga Y."/>
            <person name="Martin F.M."/>
            <person name="Grigoriev I.V."/>
            <person name="Hibbett D.S."/>
        </authorList>
    </citation>
    <scope>NUCLEOTIDE SEQUENCE [LARGE SCALE GENOMIC DNA]</scope>
    <source>
        <strain evidence="6 7">HHB12733</strain>
    </source>
</reference>
<feature type="domain" description="Carboxylesterase type B" evidence="5">
    <location>
        <begin position="27"/>
        <end position="517"/>
    </location>
</feature>
<dbReference type="GO" id="GO:0016787">
    <property type="term" value="F:hydrolase activity"/>
    <property type="evidence" value="ECO:0007669"/>
    <property type="project" value="UniProtKB-KW"/>
</dbReference>
<dbReference type="Gene3D" id="3.40.50.1820">
    <property type="entry name" value="alpha/beta hydrolase"/>
    <property type="match status" value="1"/>
</dbReference>
<comment type="similarity">
    <text evidence="1 4">Belongs to the type-B carboxylesterase/lipase family.</text>
</comment>